<proteinExistence type="inferred from homology"/>
<keyword evidence="6 7" id="KW-0472">Membrane</keyword>
<comment type="similarity">
    <text evidence="2">Belongs to the chromate ion transporter (CHR) (TC 2.A.51) family.</text>
</comment>
<feature type="transmembrane region" description="Helical" evidence="7">
    <location>
        <begin position="120"/>
        <end position="141"/>
    </location>
</feature>
<evidence type="ECO:0000313" key="9">
    <source>
        <dbReference type="Proteomes" id="UP001595796"/>
    </source>
</evidence>
<dbReference type="PANTHER" id="PTHR43663">
    <property type="entry name" value="CHROMATE TRANSPORT PROTEIN-RELATED"/>
    <property type="match status" value="1"/>
</dbReference>
<protein>
    <submittedName>
        <fullName evidence="8">Chromate transporter</fullName>
    </submittedName>
</protein>
<dbReference type="Pfam" id="PF02417">
    <property type="entry name" value="Chromate_transp"/>
    <property type="match status" value="1"/>
</dbReference>
<dbReference type="EMBL" id="JBHSJF010000006">
    <property type="protein sequence ID" value="MFC5068195.1"/>
    <property type="molecule type" value="Genomic_DNA"/>
</dbReference>
<dbReference type="PANTHER" id="PTHR43663:SF1">
    <property type="entry name" value="CHROMATE TRANSPORTER"/>
    <property type="match status" value="1"/>
</dbReference>
<name>A0ABV9YZF3_9HYPH</name>
<comment type="subcellular location">
    <subcellularLocation>
        <location evidence="1">Cell membrane</location>
        <topology evidence="1">Multi-pass membrane protein</topology>
    </subcellularLocation>
</comment>
<gene>
    <name evidence="8" type="ORF">ACFPFW_09230</name>
</gene>
<accession>A0ABV9YZF3</accession>
<dbReference type="RefSeq" id="WP_114955886.1">
    <property type="nucleotide sequence ID" value="NZ_JBHSJF010000006.1"/>
</dbReference>
<dbReference type="InterPro" id="IPR003370">
    <property type="entry name" value="Chromate_transpt"/>
</dbReference>
<keyword evidence="3" id="KW-1003">Cell membrane</keyword>
<comment type="caution">
    <text evidence="8">The sequence shown here is derived from an EMBL/GenBank/DDBJ whole genome shotgun (WGS) entry which is preliminary data.</text>
</comment>
<dbReference type="Proteomes" id="UP001595796">
    <property type="component" value="Unassembled WGS sequence"/>
</dbReference>
<reference evidence="9" key="1">
    <citation type="journal article" date="2019" name="Int. J. Syst. Evol. Microbiol.">
        <title>The Global Catalogue of Microorganisms (GCM) 10K type strain sequencing project: providing services to taxonomists for standard genome sequencing and annotation.</title>
        <authorList>
            <consortium name="The Broad Institute Genomics Platform"/>
            <consortium name="The Broad Institute Genome Sequencing Center for Infectious Disease"/>
            <person name="Wu L."/>
            <person name="Ma J."/>
        </authorList>
    </citation>
    <scope>NUCLEOTIDE SEQUENCE [LARGE SCALE GENOMIC DNA]</scope>
    <source>
        <strain evidence="9">CGMCC 1.16444</strain>
    </source>
</reference>
<evidence type="ECO:0000256" key="5">
    <source>
        <dbReference type="ARBA" id="ARBA00022989"/>
    </source>
</evidence>
<keyword evidence="4 7" id="KW-0812">Transmembrane</keyword>
<evidence type="ECO:0000256" key="6">
    <source>
        <dbReference type="ARBA" id="ARBA00023136"/>
    </source>
</evidence>
<evidence type="ECO:0000313" key="8">
    <source>
        <dbReference type="EMBL" id="MFC5068195.1"/>
    </source>
</evidence>
<sequence length="187" mass="19824">MQDLDSSEASPEPPDLLNLFTGFLTISLIGFGGVLPWIRWLAVDRRKWMGPKEFSELLALCQFLPGGNIMNLAVIIGHRSRGPIGSVVSLTGLMVAPCTLVVGLGWLYTRYADYPGVADVLKGLGAAAAGLVIAMALRLLAGIGKEPVPLLFVAAGFVAVGLLRLPLVPTMLVLAPLSIAYSWTRVA</sequence>
<feature type="transmembrane region" description="Helical" evidence="7">
    <location>
        <begin position="87"/>
        <end position="108"/>
    </location>
</feature>
<evidence type="ECO:0000256" key="1">
    <source>
        <dbReference type="ARBA" id="ARBA00004651"/>
    </source>
</evidence>
<organism evidence="8 9">
    <name type="scientific">Flaviflagellibacter deserti</name>
    <dbReference type="NCBI Taxonomy" id="2267266"/>
    <lineage>
        <taxon>Bacteria</taxon>
        <taxon>Pseudomonadati</taxon>
        <taxon>Pseudomonadota</taxon>
        <taxon>Alphaproteobacteria</taxon>
        <taxon>Hyphomicrobiales</taxon>
        <taxon>Flaviflagellibacter</taxon>
    </lineage>
</organism>
<evidence type="ECO:0000256" key="4">
    <source>
        <dbReference type="ARBA" id="ARBA00022692"/>
    </source>
</evidence>
<keyword evidence="9" id="KW-1185">Reference proteome</keyword>
<evidence type="ECO:0000256" key="7">
    <source>
        <dbReference type="SAM" id="Phobius"/>
    </source>
</evidence>
<keyword evidence="5 7" id="KW-1133">Transmembrane helix</keyword>
<evidence type="ECO:0000256" key="2">
    <source>
        <dbReference type="ARBA" id="ARBA00005262"/>
    </source>
</evidence>
<dbReference type="InterPro" id="IPR052518">
    <property type="entry name" value="CHR_Transporter"/>
</dbReference>
<evidence type="ECO:0000256" key="3">
    <source>
        <dbReference type="ARBA" id="ARBA00022475"/>
    </source>
</evidence>
<feature type="transmembrane region" description="Helical" evidence="7">
    <location>
        <begin position="20"/>
        <end position="42"/>
    </location>
</feature>